<reference evidence="2" key="1">
    <citation type="journal article" date="2015" name="Genome Announc.">
        <title>Draft genome sequence of the cellulolytic fungus Chaetomium globosum.</title>
        <authorList>
            <person name="Cuomo C.A."/>
            <person name="Untereiner W.A."/>
            <person name="Ma L.-J."/>
            <person name="Grabherr M."/>
            <person name="Birren B.W."/>
        </authorList>
    </citation>
    <scope>NUCLEOTIDE SEQUENCE [LARGE SCALE GENOMIC DNA]</scope>
    <source>
        <strain evidence="2">ATCC 6205 / CBS 148.51 / DSM 1962 / NBRC 6347 / NRRL 1970</strain>
    </source>
</reference>
<dbReference type="EMBL" id="CH408031">
    <property type="protein sequence ID" value="EAQ89302.1"/>
    <property type="molecule type" value="Genomic_DNA"/>
</dbReference>
<name>Q2H5Z4_CHAGB</name>
<protein>
    <submittedName>
        <fullName evidence="1">Uncharacterized protein</fullName>
    </submittedName>
</protein>
<evidence type="ECO:0000313" key="1">
    <source>
        <dbReference type="EMBL" id="EAQ89302.1"/>
    </source>
</evidence>
<dbReference type="AlphaFoldDB" id="Q2H5Z4"/>
<accession>Q2H5Z4</accession>
<proteinExistence type="predicted"/>
<dbReference type="RefSeq" id="XP_001222016.1">
    <property type="nucleotide sequence ID" value="XM_001222015.1"/>
</dbReference>
<organism evidence="1 2">
    <name type="scientific">Chaetomium globosum (strain ATCC 6205 / CBS 148.51 / DSM 1962 / NBRC 6347 / NRRL 1970)</name>
    <name type="common">Soil fungus</name>
    <dbReference type="NCBI Taxonomy" id="306901"/>
    <lineage>
        <taxon>Eukaryota</taxon>
        <taxon>Fungi</taxon>
        <taxon>Dikarya</taxon>
        <taxon>Ascomycota</taxon>
        <taxon>Pezizomycotina</taxon>
        <taxon>Sordariomycetes</taxon>
        <taxon>Sordariomycetidae</taxon>
        <taxon>Sordariales</taxon>
        <taxon>Chaetomiaceae</taxon>
        <taxon>Chaetomium</taxon>
    </lineage>
</organism>
<evidence type="ECO:0000313" key="2">
    <source>
        <dbReference type="Proteomes" id="UP000001056"/>
    </source>
</evidence>
<dbReference type="VEuPathDB" id="FungiDB:CHGG_05921"/>
<sequence>MALYPERLSLLVQISQGREDRWKVQPRESDG</sequence>
<dbReference type="HOGENOM" id="CLU_3399335_0_0_1"/>
<dbReference type="Proteomes" id="UP000001056">
    <property type="component" value="Unassembled WGS sequence"/>
</dbReference>
<keyword evidence="2" id="KW-1185">Reference proteome</keyword>
<gene>
    <name evidence="1" type="ORF">CHGG_05921</name>
</gene>
<dbReference type="GeneID" id="4391429"/>
<dbReference type="InParanoid" id="Q2H5Z4"/>